<evidence type="ECO:0000256" key="2">
    <source>
        <dbReference type="ARBA" id="ARBA00007717"/>
    </source>
</evidence>
<dbReference type="GO" id="GO:0009966">
    <property type="term" value="P:regulation of signal transduction"/>
    <property type="evidence" value="ECO:0007669"/>
    <property type="project" value="InterPro"/>
</dbReference>
<comment type="caution">
    <text evidence="12">The sequence shown here is derived from an EMBL/GenBank/DDBJ whole genome shotgun (WGS) entry which is preliminary data.</text>
</comment>
<evidence type="ECO:0000256" key="10">
    <source>
        <dbReference type="SAM" id="Phobius"/>
    </source>
</evidence>
<dbReference type="InterPro" id="IPR016574">
    <property type="entry name" value="Nicalin"/>
</dbReference>
<keyword evidence="7 10" id="KW-0472">Membrane</keyword>
<evidence type="ECO:0000313" key="12">
    <source>
        <dbReference type="EMBL" id="CAH1797520.1"/>
    </source>
</evidence>
<evidence type="ECO:0000256" key="4">
    <source>
        <dbReference type="ARBA" id="ARBA00022729"/>
    </source>
</evidence>
<evidence type="ECO:0000256" key="5">
    <source>
        <dbReference type="ARBA" id="ARBA00022824"/>
    </source>
</evidence>
<dbReference type="PANTHER" id="PTHR31826">
    <property type="entry name" value="NICALIN"/>
    <property type="match status" value="1"/>
</dbReference>
<gene>
    <name evidence="12" type="ORF">OFUS_LOCUS21788</name>
</gene>
<evidence type="ECO:0000256" key="3">
    <source>
        <dbReference type="ARBA" id="ARBA00022692"/>
    </source>
</evidence>
<dbReference type="CDD" id="cd03882">
    <property type="entry name" value="M28_nicalin_like"/>
    <property type="match status" value="1"/>
</dbReference>
<dbReference type="EMBL" id="CAIIXF020000010">
    <property type="protein sequence ID" value="CAH1797520.1"/>
    <property type="molecule type" value="Genomic_DNA"/>
</dbReference>
<evidence type="ECO:0000256" key="7">
    <source>
        <dbReference type="ARBA" id="ARBA00023136"/>
    </source>
</evidence>
<organism evidence="12 13">
    <name type="scientific">Owenia fusiformis</name>
    <name type="common">Polychaete worm</name>
    <dbReference type="NCBI Taxonomy" id="6347"/>
    <lineage>
        <taxon>Eukaryota</taxon>
        <taxon>Metazoa</taxon>
        <taxon>Spiralia</taxon>
        <taxon>Lophotrochozoa</taxon>
        <taxon>Annelida</taxon>
        <taxon>Polychaeta</taxon>
        <taxon>Sedentaria</taxon>
        <taxon>Canalipalpata</taxon>
        <taxon>Sabellida</taxon>
        <taxon>Oweniida</taxon>
        <taxon>Oweniidae</taxon>
        <taxon>Owenia</taxon>
    </lineage>
</organism>
<keyword evidence="6 10" id="KW-1133">Transmembrane helix</keyword>
<evidence type="ECO:0000313" key="13">
    <source>
        <dbReference type="Proteomes" id="UP000749559"/>
    </source>
</evidence>
<dbReference type="AlphaFoldDB" id="A0A8S4PU21"/>
<comment type="subcellular location">
    <subcellularLocation>
        <location evidence="1">Endoplasmic reticulum membrane</location>
        <topology evidence="1">Single-pass membrane protein</topology>
    </subcellularLocation>
</comment>
<dbReference type="PROSITE" id="PS00018">
    <property type="entry name" value="EF_HAND_1"/>
    <property type="match status" value="1"/>
</dbReference>
<evidence type="ECO:0000256" key="8">
    <source>
        <dbReference type="ARBA" id="ARBA00023180"/>
    </source>
</evidence>
<dbReference type="PIRSF" id="PIRSF011018">
    <property type="entry name" value="Nicalin"/>
    <property type="match status" value="1"/>
</dbReference>
<feature type="transmembrane region" description="Helical" evidence="10">
    <location>
        <begin position="516"/>
        <end position="536"/>
    </location>
</feature>
<dbReference type="FunFam" id="3.40.630.10:FF:000115">
    <property type="entry name" value="Nicalin-1"/>
    <property type="match status" value="1"/>
</dbReference>
<dbReference type="Pfam" id="PF04389">
    <property type="entry name" value="Peptidase_M28"/>
    <property type="match status" value="1"/>
</dbReference>
<evidence type="ECO:0000256" key="1">
    <source>
        <dbReference type="ARBA" id="ARBA00004389"/>
    </source>
</evidence>
<dbReference type="InterPro" id="IPR007484">
    <property type="entry name" value="Peptidase_M28"/>
</dbReference>
<dbReference type="InterPro" id="IPR018247">
    <property type="entry name" value="EF_Hand_1_Ca_BS"/>
</dbReference>
<keyword evidence="13" id="KW-1185">Reference proteome</keyword>
<evidence type="ECO:0000259" key="11">
    <source>
        <dbReference type="Pfam" id="PF04389"/>
    </source>
</evidence>
<dbReference type="OrthoDB" id="5913609at2759"/>
<evidence type="ECO:0000256" key="6">
    <source>
        <dbReference type="ARBA" id="ARBA00022989"/>
    </source>
</evidence>
<accession>A0A8S4PU21</accession>
<feature type="domain" description="Peptidase M28" evidence="11">
    <location>
        <begin position="216"/>
        <end position="389"/>
    </location>
</feature>
<comment type="similarity">
    <text evidence="2 9">Belongs to the nicastrin family.</text>
</comment>
<keyword evidence="8" id="KW-0325">Glycoprotein</keyword>
<keyword evidence="5" id="KW-0256">Endoplasmic reticulum</keyword>
<protein>
    <recommendedName>
        <fullName evidence="9">Nicalin</fullName>
    </recommendedName>
</protein>
<dbReference type="GO" id="GO:0005789">
    <property type="term" value="C:endoplasmic reticulum membrane"/>
    <property type="evidence" value="ECO:0007669"/>
    <property type="project" value="UniProtKB-SubCell"/>
</dbReference>
<dbReference type="SUPFAM" id="SSF53187">
    <property type="entry name" value="Zn-dependent exopeptidases"/>
    <property type="match status" value="1"/>
</dbReference>
<keyword evidence="3 10" id="KW-0812">Transmembrane</keyword>
<dbReference type="Proteomes" id="UP000749559">
    <property type="component" value="Unassembled WGS sequence"/>
</dbReference>
<sequence length="559" mass="62517">MWFDEVGEIAEVFRTSLPLSFLFFVPIIILISPVSPVGAAHDFSVYRMQQYDLQQTKYGCKNAIVNVEARPINANTYTRRCIVAQLHEMTNEKFKNMQEQNAGGLLVLLPSNMSRLSDKEKEHLLELEQDMMQEETVLPVYFTTETEELMEIYNDIKLATNSDQAASATEALLGAAWANGFQLVVNGPQSKSLPDYEIANIQGKLSGFGIEEQLPTIAIVAHYDSYGVAPSLAFGADSNGSGVVALLELARLFSKLYMNSRTHAKFNLLFLLSGAGKFNYQGTRKWIEDSLDASESSLLQDVQFVLCLDTLGSSNNLNLHVSKPPKEGSAAASFVKHLEEVKASFSPEVNFNVVHKKINLADDLLAWEHERFSIRRIQAFTLSHLDSHKHLERNSVIDTRERVDNQKLARNVKVLVEALARHVFDVQNQGNLEIFNGALDVQEESIGSWMDYLGTQSRAAQVLTKDHVIVAALEQALSRHLKDVKKVLSTADKRDPDFVFYSGAEFTMSAYNVKPAVFDLFLALAIAGYLGCLFLAGQHYSTVLMYVRKYTTPRKAKVQ</sequence>
<reference evidence="12" key="1">
    <citation type="submission" date="2022-03" db="EMBL/GenBank/DDBJ databases">
        <authorList>
            <person name="Martin C."/>
        </authorList>
    </citation>
    <scope>NUCLEOTIDE SEQUENCE</scope>
</reference>
<proteinExistence type="inferred from homology"/>
<keyword evidence="4" id="KW-0732">Signal</keyword>
<dbReference type="Gene3D" id="3.40.630.10">
    <property type="entry name" value="Zn peptidases"/>
    <property type="match status" value="1"/>
</dbReference>
<name>A0A8S4PU21_OWEFU</name>
<feature type="transmembrane region" description="Helical" evidence="10">
    <location>
        <begin position="20"/>
        <end position="40"/>
    </location>
</feature>
<evidence type="ECO:0000256" key="9">
    <source>
        <dbReference type="PIRNR" id="PIRNR011018"/>
    </source>
</evidence>